<dbReference type="PANTHER" id="PTHR32071">
    <property type="entry name" value="TRANSCRIPTIONAL REGULATORY PROTEIN"/>
    <property type="match status" value="1"/>
</dbReference>
<dbReference type="PROSITE" id="PS50045">
    <property type="entry name" value="SIGMA54_INTERACT_4"/>
    <property type="match status" value="1"/>
</dbReference>
<dbReference type="FunFam" id="3.40.50.300:FF:000006">
    <property type="entry name" value="DNA-binding transcriptional regulator NtrC"/>
    <property type="match status" value="1"/>
</dbReference>
<dbReference type="Gene3D" id="1.10.8.60">
    <property type="match status" value="1"/>
</dbReference>
<evidence type="ECO:0000256" key="3">
    <source>
        <dbReference type="ARBA" id="ARBA00023015"/>
    </source>
</evidence>
<evidence type="ECO:0000256" key="4">
    <source>
        <dbReference type="ARBA" id="ARBA00023125"/>
    </source>
</evidence>
<dbReference type="CDD" id="cd00009">
    <property type="entry name" value="AAA"/>
    <property type="match status" value="1"/>
</dbReference>
<dbReference type="InterPro" id="IPR025943">
    <property type="entry name" value="Sigma_54_int_dom_ATP-bd_2"/>
</dbReference>
<accession>A0A1Y5HU43</accession>
<feature type="domain" description="Sigma-54 factor interaction" evidence="6">
    <location>
        <begin position="1"/>
        <end position="195"/>
    </location>
</feature>
<evidence type="ECO:0000313" key="7">
    <source>
        <dbReference type="EMBL" id="OUS39997.1"/>
    </source>
</evidence>
<dbReference type="GO" id="GO:0006355">
    <property type="term" value="P:regulation of DNA-templated transcription"/>
    <property type="evidence" value="ECO:0007669"/>
    <property type="project" value="InterPro"/>
</dbReference>
<sequence>ELVARTLHQQSSRSEGPLVYVNCAALPENLIESELFGHRKGAFTGANENRSGKFTIADGGTLFLDEIGEIPLAVQSKLLRALQSQEIQAVGQDKTHTVDVRIIAATNRNLAQEVEAGNFRSDLYHRLTVYPIQVPALRERGNDIALLAGYFIEQIRRKLGIQHIKFAPEVTHLLKQYDWPGNVRELEHTINRAALKAKSHRLDSSFTEKNVVVIELSHIGQLTNILDATSLDDAQKQLLAIPSIPATALAANLNVPSLELGIKSATEDFQRQLISNALSQYDGNWSAAARELKTDRANLNRMAKRLGISIIKTIKN</sequence>
<dbReference type="InterPro" id="IPR002078">
    <property type="entry name" value="Sigma_54_int"/>
</dbReference>
<dbReference type="Pfam" id="PF00158">
    <property type="entry name" value="Sigma54_activat"/>
    <property type="match status" value="1"/>
</dbReference>
<dbReference type="GO" id="GO:0005524">
    <property type="term" value="F:ATP binding"/>
    <property type="evidence" value="ECO:0007669"/>
    <property type="project" value="UniProtKB-KW"/>
</dbReference>
<dbReference type="Pfam" id="PF25601">
    <property type="entry name" value="AAA_lid_14"/>
    <property type="match status" value="1"/>
</dbReference>
<dbReference type="SUPFAM" id="SSF52540">
    <property type="entry name" value="P-loop containing nucleoside triphosphate hydrolases"/>
    <property type="match status" value="1"/>
</dbReference>
<dbReference type="InterPro" id="IPR009057">
    <property type="entry name" value="Homeodomain-like_sf"/>
</dbReference>
<keyword evidence="3" id="KW-0805">Transcription regulation</keyword>
<keyword evidence="5" id="KW-0804">Transcription</keyword>
<dbReference type="Gene3D" id="3.40.50.300">
    <property type="entry name" value="P-loop containing nucleotide triphosphate hydrolases"/>
    <property type="match status" value="1"/>
</dbReference>
<dbReference type="GO" id="GO:0003677">
    <property type="term" value="F:DNA binding"/>
    <property type="evidence" value="ECO:0007669"/>
    <property type="project" value="UniProtKB-KW"/>
</dbReference>
<evidence type="ECO:0000256" key="1">
    <source>
        <dbReference type="ARBA" id="ARBA00022741"/>
    </source>
</evidence>
<dbReference type="Proteomes" id="UP000227088">
    <property type="component" value="Unassembled WGS sequence"/>
</dbReference>
<organism evidence="7 8">
    <name type="scientific">Oleispira antarctica</name>
    <dbReference type="NCBI Taxonomy" id="188908"/>
    <lineage>
        <taxon>Bacteria</taxon>
        <taxon>Pseudomonadati</taxon>
        <taxon>Pseudomonadota</taxon>
        <taxon>Gammaproteobacteria</taxon>
        <taxon>Oceanospirillales</taxon>
        <taxon>Oceanospirillaceae</taxon>
        <taxon>Oleispira</taxon>
    </lineage>
</organism>
<dbReference type="PROSITE" id="PS00676">
    <property type="entry name" value="SIGMA54_INTERACT_2"/>
    <property type="match status" value="1"/>
</dbReference>
<dbReference type="InterPro" id="IPR027417">
    <property type="entry name" value="P-loop_NTPase"/>
</dbReference>
<evidence type="ECO:0000256" key="5">
    <source>
        <dbReference type="ARBA" id="ARBA00023163"/>
    </source>
</evidence>
<keyword evidence="1" id="KW-0547">Nucleotide-binding</keyword>
<proteinExistence type="predicted"/>
<dbReference type="AlphaFoldDB" id="A0A1Y5HU43"/>
<evidence type="ECO:0000256" key="2">
    <source>
        <dbReference type="ARBA" id="ARBA00022840"/>
    </source>
</evidence>
<reference evidence="8" key="1">
    <citation type="journal article" date="2017" name="Proc. Natl. Acad. Sci. U.S.A.">
        <title>Simulation of Deepwater Horizon oil plume reveals substrate specialization within a complex community of hydrocarbon degraders.</title>
        <authorList>
            <person name="Hu P."/>
            <person name="Dubinsky E.A."/>
            <person name="Probst A.J."/>
            <person name="Wang J."/>
            <person name="Sieber C.M.K."/>
            <person name="Tom L.M."/>
            <person name="Gardinali P."/>
            <person name="Banfield J.F."/>
            <person name="Atlas R.M."/>
            <person name="Andersen G.L."/>
        </authorList>
    </citation>
    <scope>NUCLEOTIDE SEQUENCE [LARGE SCALE GENOMIC DNA]</scope>
</reference>
<protein>
    <submittedName>
        <fullName evidence="7">Nitric oxide reductase transcription regulator</fullName>
    </submittedName>
</protein>
<dbReference type="InterPro" id="IPR025944">
    <property type="entry name" value="Sigma_54_int_dom_CS"/>
</dbReference>
<comment type="caution">
    <text evidence="7">The sequence shown here is derived from an EMBL/GenBank/DDBJ whole genome shotgun (WGS) entry which is preliminary data.</text>
</comment>
<name>A0A1Y5HU43_OLEAN</name>
<dbReference type="Gene3D" id="1.10.10.60">
    <property type="entry name" value="Homeodomain-like"/>
    <property type="match status" value="1"/>
</dbReference>
<dbReference type="InterPro" id="IPR058031">
    <property type="entry name" value="AAA_lid_NorR"/>
</dbReference>
<dbReference type="EMBL" id="MABE01000474">
    <property type="protein sequence ID" value="OUS39997.1"/>
    <property type="molecule type" value="Genomic_DNA"/>
</dbReference>
<dbReference type="SUPFAM" id="SSF46689">
    <property type="entry name" value="Homeodomain-like"/>
    <property type="match status" value="1"/>
</dbReference>
<evidence type="ECO:0000313" key="8">
    <source>
        <dbReference type="Proteomes" id="UP000227088"/>
    </source>
</evidence>
<dbReference type="PANTHER" id="PTHR32071:SF35">
    <property type="entry name" value="ANAEROBIC NITRIC OXIDE REDUCTASE TRANSCRIPTION REGULATOR NORR"/>
    <property type="match status" value="1"/>
</dbReference>
<gene>
    <name evidence="7" type="ORF">A9R00_08275</name>
</gene>
<dbReference type="PROSITE" id="PS00688">
    <property type="entry name" value="SIGMA54_INTERACT_3"/>
    <property type="match status" value="1"/>
</dbReference>
<keyword evidence="2" id="KW-0067">ATP-binding</keyword>
<evidence type="ECO:0000259" key="6">
    <source>
        <dbReference type="PROSITE" id="PS50045"/>
    </source>
</evidence>
<feature type="non-terminal residue" evidence="7">
    <location>
        <position position="1"/>
    </location>
</feature>
<keyword evidence="4" id="KW-0238">DNA-binding</keyword>